<proteinExistence type="predicted"/>
<name>E3MGI7_CAERE</name>
<protein>
    <submittedName>
        <fullName evidence="1">Uncharacterized protein</fullName>
    </submittedName>
</protein>
<accession>E3MGI7</accession>
<dbReference type="eggNOG" id="ENOG502TG5I">
    <property type="taxonomic scope" value="Eukaryota"/>
</dbReference>
<dbReference type="AlphaFoldDB" id="E3MGI7"/>
<dbReference type="OMA" id="DLCTHTQ"/>
<dbReference type="InParanoid" id="E3MGI7"/>
<dbReference type="HOGENOM" id="CLU_821931_0_0_1"/>
<sequence length="338" mass="38671">MDSDEEIMSSYSSVILTASTETTISTRDSASNAVPAVVDINDEEVFEDASSDISILTKKQETLVHLDRNKMRKAVHQDLCTHTQKVYEPLFLRKCEPQKARQRTAPPDLIPIQKVGLMEANQKMSGHSALLMSLNTPTYCVRYMAANAIQKPKNVLVYASPINFVRFVARPEPQRTTQSVFEDPSETVHLMMSPDESIVARRLLPRWQTVTFTLAFGKNMAVKYRIIETRKQPVIYVKAKVDHVKRVSTSTLYRTEPEQLQRVEYWTCFKANDLKLSTVEKNDPQIVKKVFFETAGIASSNHSINIGTGDMENKNLKKRKTVKSYKELNLMWQRTDEY</sequence>
<gene>
    <name evidence="1" type="ORF">CRE_24019</name>
</gene>
<organism evidence="2">
    <name type="scientific">Caenorhabditis remanei</name>
    <name type="common">Caenorhabditis vulgaris</name>
    <dbReference type="NCBI Taxonomy" id="31234"/>
    <lineage>
        <taxon>Eukaryota</taxon>
        <taxon>Metazoa</taxon>
        <taxon>Ecdysozoa</taxon>
        <taxon>Nematoda</taxon>
        <taxon>Chromadorea</taxon>
        <taxon>Rhabditida</taxon>
        <taxon>Rhabditina</taxon>
        <taxon>Rhabditomorpha</taxon>
        <taxon>Rhabditoidea</taxon>
        <taxon>Rhabditidae</taxon>
        <taxon>Peloderinae</taxon>
        <taxon>Caenorhabditis</taxon>
    </lineage>
</organism>
<dbReference type="FunCoup" id="E3MGI7">
    <property type="interactions" value="1765"/>
</dbReference>
<keyword evidence="2" id="KW-1185">Reference proteome</keyword>
<reference evidence="1" key="1">
    <citation type="submission" date="2007-07" db="EMBL/GenBank/DDBJ databases">
        <title>PCAP assembly of the Caenorhabditis remanei genome.</title>
        <authorList>
            <consortium name="The Caenorhabditis remanei Sequencing Consortium"/>
            <person name="Wilson R.K."/>
        </authorList>
    </citation>
    <scope>NUCLEOTIDE SEQUENCE [LARGE SCALE GENOMIC DNA]</scope>
    <source>
        <strain evidence="1">PB4641</strain>
    </source>
</reference>
<dbReference type="EMBL" id="DS268443">
    <property type="protein sequence ID" value="EFP01473.1"/>
    <property type="molecule type" value="Genomic_DNA"/>
</dbReference>
<evidence type="ECO:0000313" key="1">
    <source>
        <dbReference type="EMBL" id="EFP01473.1"/>
    </source>
</evidence>
<dbReference type="Proteomes" id="UP000008281">
    <property type="component" value="Unassembled WGS sequence"/>
</dbReference>
<dbReference type="OrthoDB" id="5832646at2759"/>
<evidence type="ECO:0000313" key="2">
    <source>
        <dbReference type="Proteomes" id="UP000008281"/>
    </source>
</evidence>